<dbReference type="RefSeq" id="XP_001226933.1">
    <property type="nucleotide sequence ID" value="XM_001226932.1"/>
</dbReference>
<evidence type="ECO:0000313" key="2">
    <source>
        <dbReference type="EMBL" id="EAQ84992.1"/>
    </source>
</evidence>
<sequence length="401" mass="43633">MMSMRVIQQAALFPRAVCVFSRVVLLTEPGGGNGGKSRWWMTGKRRHRAAAECLTAVLGGRAQANRGGEGFSAYFSPTGHGRPENPEGSMFRWESSPGWYTATQVELPNHNHHQQHRTTTMANHRKTYFFPPTWDYHPSGPLQLGNLILSPSHPADALNGPSSPRPAPSTLFPPTTQTNTTWSTTDLTQGRYGLWTQFLSSILGLGLDLGTTHSASTLQTFRFARTETRAFTPSPQFLRAVLAASPAALDFLRRCRFRKHLYMVTAVKVVRGASVRTERVRARGVEVGLEVDGALVGGVPVGLGPEVRVEGQRGEEGAFEGESDFVFAFGLRKIVVRRGTGEVVGQAEYTKGALYDGDVGGEKGEVLFEVDEGACEEVWVDGDDGVAVVEGDEEIVCVSPQ</sequence>
<feature type="region of interest" description="Disordered" evidence="1">
    <location>
        <begin position="154"/>
        <end position="179"/>
    </location>
</feature>
<keyword evidence="3" id="KW-1185">Reference proteome</keyword>
<dbReference type="OMA" id="DYIFAYQ"/>
<dbReference type="eggNOG" id="ENOG502SKIK">
    <property type="taxonomic scope" value="Eukaryota"/>
</dbReference>
<dbReference type="VEuPathDB" id="FungiDB:CHGG_09006"/>
<gene>
    <name evidence="2" type="ORF">CHGG_09006</name>
</gene>
<name>Q2GSP8_CHAGB</name>
<protein>
    <submittedName>
        <fullName evidence="2">Uncharacterized protein</fullName>
    </submittedName>
</protein>
<evidence type="ECO:0000256" key="1">
    <source>
        <dbReference type="SAM" id="MobiDB-lite"/>
    </source>
</evidence>
<evidence type="ECO:0000313" key="3">
    <source>
        <dbReference type="Proteomes" id="UP000001056"/>
    </source>
</evidence>
<dbReference type="OrthoDB" id="4500473at2759"/>
<dbReference type="GeneID" id="4395443"/>
<dbReference type="InParanoid" id="Q2GSP8"/>
<accession>Q2GSP8</accession>
<dbReference type="EMBL" id="CH408034">
    <property type="protein sequence ID" value="EAQ84992.1"/>
    <property type="molecule type" value="Genomic_DNA"/>
</dbReference>
<dbReference type="HOGENOM" id="CLU_057547_4_2_1"/>
<dbReference type="AlphaFoldDB" id="Q2GSP8"/>
<reference evidence="3" key="1">
    <citation type="journal article" date="2015" name="Genome Announc.">
        <title>Draft genome sequence of the cellulolytic fungus Chaetomium globosum.</title>
        <authorList>
            <person name="Cuomo C.A."/>
            <person name="Untereiner W.A."/>
            <person name="Ma L.-J."/>
            <person name="Grabherr M."/>
            <person name="Birren B.W."/>
        </authorList>
    </citation>
    <scope>NUCLEOTIDE SEQUENCE [LARGE SCALE GENOMIC DNA]</scope>
    <source>
        <strain evidence="3">ATCC 6205 / CBS 148.51 / DSM 1962 / NBRC 6347 / NRRL 1970</strain>
    </source>
</reference>
<dbReference type="Proteomes" id="UP000001056">
    <property type="component" value="Unassembled WGS sequence"/>
</dbReference>
<organism evidence="2 3">
    <name type="scientific">Chaetomium globosum (strain ATCC 6205 / CBS 148.51 / DSM 1962 / NBRC 6347 / NRRL 1970)</name>
    <name type="common">Soil fungus</name>
    <dbReference type="NCBI Taxonomy" id="306901"/>
    <lineage>
        <taxon>Eukaryota</taxon>
        <taxon>Fungi</taxon>
        <taxon>Dikarya</taxon>
        <taxon>Ascomycota</taxon>
        <taxon>Pezizomycotina</taxon>
        <taxon>Sordariomycetes</taxon>
        <taxon>Sordariomycetidae</taxon>
        <taxon>Sordariales</taxon>
        <taxon>Chaetomiaceae</taxon>
        <taxon>Chaetomium</taxon>
    </lineage>
</organism>
<proteinExistence type="predicted"/>
<feature type="compositionally biased region" description="Low complexity" evidence="1">
    <location>
        <begin position="169"/>
        <end position="179"/>
    </location>
</feature>